<evidence type="ECO:0000313" key="5">
    <source>
        <dbReference type="Proteomes" id="UP000054166"/>
    </source>
</evidence>
<comment type="similarity">
    <text evidence="1">Belongs to the importin alpha family.</text>
</comment>
<dbReference type="GO" id="GO:0015031">
    <property type="term" value="P:protein transport"/>
    <property type="evidence" value="ECO:0007669"/>
    <property type="project" value="UniProtKB-KW"/>
</dbReference>
<reference evidence="4 5" key="1">
    <citation type="submission" date="2014-04" db="EMBL/GenBank/DDBJ databases">
        <authorList>
            <consortium name="DOE Joint Genome Institute"/>
            <person name="Kuo A."/>
            <person name="Tarkka M."/>
            <person name="Buscot F."/>
            <person name="Kohler A."/>
            <person name="Nagy L.G."/>
            <person name="Floudas D."/>
            <person name="Copeland A."/>
            <person name="Barry K.W."/>
            <person name="Cichocki N."/>
            <person name="Veneault-Fourrey C."/>
            <person name="LaButti K."/>
            <person name="Lindquist E.A."/>
            <person name="Lipzen A."/>
            <person name="Lundell T."/>
            <person name="Morin E."/>
            <person name="Murat C."/>
            <person name="Sun H."/>
            <person name="Tunlid A."/>
            <person name="Henrissat B."/>
            <person name="Grigoriev I.V."/>
            <person name="Hibbett D.S."/>
            <person name="Martin F."/>
            <person name="Nordberg H.P."/>
            <person name="Cantor M.N."/>
            <person name="Hua S.X."/>
        </authorList>
    </citation>
    <scope>NUCLEOTIDE SEQUENCE [LARGE SCALE GENOMIC DNA]</scope>
    <source>
        <strain evidence="4 5">F 1598</strain>
    </source>
</reference>
<proteinExistence type="inferred from homology"/>
<dbReference type="HOGENOM" id="CLU_235640_0_0_1"/>
<organism evidence="4 5">
    <name type="scientific">Piloderma croceum (strain F 1598)</name>
    <dbReference type="NCBI Taxonomy" id="765440"/>
    <lineage>
        <taxon>Eukaryota</taxon>
        <taxon>Fungi</taxon>
        <taxon>Dikarya</taxon>
        <taxon>Basidiomycota</taxon>
        <taxon>Agaricomycotina</taxon>
        <taxon>Agaricomycetes</taxon>
        <taxon>Agaricomycetidae</taxon>
        <taxon>Atheliales</taxon>
        <taxon>Atheliaceae</taxon>
        <taxon>Piloderma</taxon>
    </lineage>
</organism>
<accession>A0A0C3GI54</accession>
<evidence type="ECO:0000256" key="1">
    <source>
        <dbReference type="ARBA" id="ARBA00010394"/>
    </source>
</evidence>
<dbReference type="PANTHER" id="PTHR23316">
    <property type="entry name" value="IMPORTIN ALPHA"/>
    <property type="match status" value="1"/>
</dbReference>
<name>A0A0C3GI54_PILCF</name>
<evidence type="ECO:0000313" key="4">
    <source>
        <dbReference type="EMBL" id="KIM91329.1"/>
    </source>
</evidence>
<keyword evidence="3" id="KW-0653">Protein transport</keyword>
<dbReference type="InterPro" id="IPR011989">
    <property type="entry name" value="ARM-like"/>
</dbReference>
<sequence length="1605" mass="176184">MREDLRRRNRTVSAAYIEDSFSTLSPRSVVEHLTHSSPRVRKHVMDNISSCINGFKDAAPPLVRFKADEIAPFLLPKLHQLVSVPNKPVDSIMQFAEDVVSSPPVAKALALGGDCPQLADYLIESNDSVNQLAISSLRQMIRSETIVVKAAYNALAMVIPLVLLPESSSGPYHPSVAFIEEMAPKIIGDCFNNGFWTSISPLATHKIDSIRRVVLPKIVFEAQHSDRTRHGLVEANTLGLLDQHYQLPSPPSDVIDFFVNLLPLLADKMFRRNDNVLWLLRRLNDPNPKINTAVVEALRTSSMKQDVTIQNVFVNTELLRRLDEPPTQPSYAITKLICELLPLLAIPHARQKKLVPIIGFLDHAETTVSNACLTACMRIVDSTIENRACLYSAFSKLNFAKESALKFCDYAMPIFCKDWAATGDFAKITKLLFHSERRMRIAAQRVWNDVISNAPSARAKIVRDGLLDVVFDLCSSPYDDCVVIGCQSVPYMAMEMAKAGTGSTCQLIILLNHPRLELRKAVLKGIRVISESNDTNCDVLLSAGVFEGLKLALQTNPHDDLDAAHKILVRLAPFLSKSSDACSGLLQLLDSEVPEVESATRAALASISYKNIEYRETLRKAILDRLLLASDILIEYTVQAIQNWIGPDLAQLNDFATFFDLVSHSDRRIQTGALFSLKQRISNREYQESLEKANVVFLIRSLASNGDSPEAISFVAFALPSLALTLAHNGHVDVIFQLLTHEEPQIRQGASAAIEGIANGSAHERKHLLDEDILERLVGSLGQTELQLSSTIIPKLAQDYLHAGKVDLVITLVDHHQQHIRVAANRSIAAIMGGTPDDRKSLRHALLPRLTDASAVLCEAASHCLSRVLARDLVSDGDYIQLFRLFEHEDPRIRAPVIAELRTSIQASDETARRRIVDADILPAILHADTHGKDDLALFTADCVLPVLGPSFSQNDGGSSVLPLLDHKDPRIRAAATAALRSGIDSRHGNVENMAKICIISKLHAKMDEDVVVRDLWCHLLPRAAPFLSIRAEIDILFDSLGDHRDIVRQSAKEAINVMAKTSEETRLHLFPALMHRLDEPPEYAMGTIAQAVSLSGFAFVSSGKEGELLHIIEHGDPALVVATIEATTQLLSKGGSYEHRKLMDADVFPVAIRLHQNPSQRQLSLKLLYSVIPHLSHAIILNEGMAEQLFSLFDDPDNNLSQTLYQSLTSDSRVSGSSTFPELLPLLLDTERMRNPSVTNLLLHLAADMVPRLIDTRRIDIVVRALKAKEPTVARAYLQEICVSANNATETEKDRLANEPQFVPVLGNYLKSRDVTLRRISSEIIKLLSNGSPSRSGRMMAEGIGKSLAWVSVNGEKGAQHASVHALSTLFLAAPDHADQLVSDSLPALCDILEDVHRSLEVYTSSLRLLTDIARQSPHSIIIESGIIACLVDWLSPQYSITNPKCKQSIFQICHLLAQNSDPGRKALIDEGIVPVLLRLATHHVAGNVVSACRVLNALGHTGVYREVLIGGGVKGVMQRITSPIRKSSLASNTTKQEKKQVQEAAKEVLDTLKSTIHDSPAAAAGSRGAVVLGPGMMRSRSDGGGSGGVRVGGVGDIRGYVRD</sequence>
<evidence type="ECO:0000256" key="2">
    <source>
        <dbReference type="ARBA" id="ARBA00022448"/>
    </source>
</evidence>
<dbReference type="STRING" id="765440.A0A0C3GI54"/>
<dbReference type="Proteomes" id="UP000054166">
    <property type="component" value="Unassembled WGS sequence"/>
</dbReference>
<protein>
    <submittedName>
        <fullName evidence="4">Uncharacterized protein</fullName>
    </submittedName>
</protein>
<gene>
    <name evidence="4" type="ORF">PILCRDRAFT_125754</name>
</gene>
<dbReference type="InParanoid" id="A0A0C3GI54"/>
<dbReference type="InterPro" id="IPR016024">
    <property type="entry name" value="ARM-type_fold"/>
</dbReference>
<evidence type="ECO:0000256" key="3">
    <source>
        <dbReference type="ARBA" id="ARBA00022927"/>
    </source>
</evidence>
<dbReference type="OrthoDB" id="2969566at2759"/>
<keyword evidence="5" id="KW-1185">Reference proteome</keyword>
<dbReference type="Gene3D" id="1.25.10.10">
    <property type="entry name" value="Leucine-rich Repeat Variant"/>
    <property type="match status" value="5"/>
</dbReference>
<dbReference type="EMBL" id="KN832971">
    <property type="protein sequence ID" value="KIM91329.1"/>
    <property type="molecule type" value="Genomic_DNA"/>
</dbReference>
<reference evidence="5" key="2">
    <citation type="submission" date="2015-01" db="EMBL/GenBank/DDBJ databases">
        <title>Evolutionary Origins and Diversification of the Mycorrhizal Mutualists.</title>
        <authorList>
            <consortium name="DOE Joint Genome Institute"/>
            <consortium name="Mycorrhizal Genomics Consortium"/>
            <person name="Kohler A."/>
            <person name="Kuo A."/>
            <person name="Nagy L.G."/>
            <person name="Floudas D."/>
            <person name="Copeland A."/>
            <person name="Barry K.W."/>
            <person name="Cichocki N."/>
            <person name="Veneault-Fourrey C."/>
            <person name="LaButti K."/>
            <person name="Lindquist E.A."/>
            <person name="Lipzen A."/>
            <person name="Lundell T."/>
            <person name="Morin E."/>
            <person name="Murat C."/>
            <person name="Riley R."/>
            <person name="Ohm R."/>
            <person name="Sun H."/>
            <person name="Tunlid A."/>
            <person name="Henrissat B."/>
            <person name="Grigoriev I.V."/>
            <person name="Hibbett D.S."/>
            <person name="Martin F."/>
        </authorList>
    </citation>
    <scope>NUCLEOTIDE SEQUENCE [LARGE SCALE GENOMIC DNA]</scope>
    <source>
        <strain evidence="5">F 1598</strain>
    </source>
</reference>
<dbReference type="SUPFAM" id="SSF48371">
    <property type="entry name" value="ARM repeat"/>
    <property type="match status" value="4"/>
</dbReference>
<keyword evidence="2" id="KW-0813">Transport</keyword>